<dbReference type="Proteomes" id="UP000789366">
    <property type="component" value="Unassembled WGS sequence"/>
</dbReference>
<sequence length="755" mass="87794">MVKNQSEFNNKYSNKEKKEPIRVRDENNFQGQLVVEDYPNLEKLYFRSVKSVDKVILKNLSQLQECTILDCGTKELVIENCSQIKKLSVRQNNLTSLEFLKDLNNLEALEIDGSNEDIWELLQELSRKVQNLEVENKQLKEQQPIITIDFEKKYQNLKKFLNFLSSEEKKKTEEINLIKTDELKKQAGEKLFSLKKLNKELKEQLASFEQLHIVHCNNSLDSLNNSKEEMKNKLVQKTRLSVEELDKICQLQAEITQLRLELQRKLDKVVNNYYNQGIIVRGDNNSLKEITVKDNKIETVAYEEEEITGSEADEAIKLQNKIQLLEKLREKEKELDELINEESEYSQTLLEPLIKAQSPEEFQQFKDNLKEKTSEFENIFQIMEEINELKKQFIKENEEQFHSNINQGFVVKGNNNELTSAIINNNALLTSKLSEEAEINQGFQVEGDDNKFTNVLLQDNRIAFDYESESDSNEKKKIANQEFFLNWPTNQTKLALEKLIGLQEVAVKKLLFTNTSETDIRDIKKEIDILKSLRNRYIVQYYDTHADNGELFIIMDYAENGLAYIHSQNIIHRDLKSMNILLAHGYQVKIADFGLSKTKSISTSYSKHNAAEKSDIYALGMIIWEIAAKCTRPYENFTNDALLRLYVVEDNKREKIPDDTPSNIQAIIEKCWKPNPNERITLERILKIIESDELAVQTTNNDDKSLESRNISELQNNEESSEQSHTSNSDSLLVLHLENDDKNLEVQIEIPPKQN</sequence>
<name>A0ACA9KDQ7_9GLOM</name>
<organism evidence="1 2">
    <name type="scientific">Cetraspora pellucida</name>
    <dbReference type="NCBI Taxonomy" id="1433469"/>
    <lineage>
        <taxon>Eukaryota</taxon>
        <taxon>Fungi</taxon>
        <taxon>Fungi incertae sedis</taxon>
        <taxon>Mucoromycota</taxon>
        <taxon>Glomeromycotina</taxon>
        <taxon>Glomeromycetes</taxon>
        <taxon>Diversisporales</taxon>
        <taxon>Gigasporaceae</taxon>
        <taxon>Cetraspora</taxon>
    </lineage>
</organism>
<keyword evidence="2" id="KW-1185">Reference proteome</keyword>
<proteinExistence type="predicted"/>
<comment type="caution">
    <text evidence="1">The sequence shown here is derived from an EMBL/GenBank/DDBJ whole genome shotgun (WGS) entry which is preliminary data.</text>
</comment>
<evidence type="ECO:0000313" key="1">
    <source>
        <dbReference type="EMBL" id="CAG8465129.1"/>
    </source>
</evidence>
<accession>A0ACA9KDQ7</accession>
<evidence type="ECO:0000313" key="2">
    <source>
        <dbReference type="Proteomes" id="UP000789366"/>
    </source>
</evidence>
<gene>
    <name evidence="1" type="ORF">SPELUC_LOCUS1436</name>
</gene>
<dbReference type="EMBL" id="CAJVPW010000767">
    <property type="protein sequence ID" value="CAG8465129.1"/>
    <property type="molecule type" value="Genomic_DNA"/>
</dbReference>
<reference evidence="1" key="1">
    <citation type="submission" date="2021-06" db="EMBL/GenBank/DDBJ databases">
        <authorList>
            <person name="Kallberg Y."/>
            <person name="Tangrot J."/>
            <person name="Rosling A."/>
        </authorList>
    </citation>
    <scope>NUCLEOTIDE SEQUENCE</scope>
    <source>
        <strain evidence="1">28 12/20/2015</strain>
    </source>
</reference>
<protein>
    <submittedName>
        <fullName evidence="1">11363_t:CDS:1</fullName>
    </submittedName>
</protein>